<proteinExistence type="predicted"/>
<dbReference type="AlphaFoldDB" id="A0A414IPS0"/>
<keyword evidence="2" id="KW-0732">Signal</keyword>
<organism evidence="3 4">
    <name type="scientific">Agathobacter rectalis</name>
    <dbReference type="NCBI Taxonomy" id="39491"/>
    <lineage>
        <taxon>Bacteria</taxon>
        <taxon>Bacillati</taxon>
        <taxon>Bacillota</taxon>
        <taxon>Clostridia</taxon>
        <taxon>Lachnospirales</taxon>
        <taxon>Lachnospiraceae</taxon>
        <taxon>Agathobacter</taxon>
    </lineage>
</organism>
<feature type="transmembrane region" description="Helical" evidence="1">
    <location>
        <begin position="103"/>
        <end position="120"/>
    </location>
</feature>
<protein>
    <submittedName>
        <fullName evidence="3">Electron transporter RnfA</fullName>
    </submittedName>
</protein>
<evidence type="ECO:0000256" key="2">
    <source>
        <dbReference type="SAM" id="SignalP"/>
    </source>
</evidence>
<comment type="caution">
    <text evidence="3">The sequence shown here is derived from an EMBL/GenBank/DDBJ whole genome shotgun (WGS) entry which is preliminary data.</text>
</comment>
<evidence type="ECO:0000256" key="1">
    <source>
        <dbReference type="SAM" id="Phobius"/>
    </source>
</evidence>
<feature type="chain" id="PRO_5038604582" evidence="2">
    <location>
        <begin position="51"/>
        <end position="121"/>
    </location>
</feature>
<feature type="non-terminal residue" evidence="3">
    <location>
        <position position="121"/>
    </location>
</feature>
<sequence>MRKEQIITTNNKQMEEKGMKNRFIHFKKRFVPALSGALMGVMLMSTTCYAAGTGTSAVTQPLENLKTLIIAVIGAVGVIILAKNVMEFAQAYQQQDSSTMNSALKGIVAGVMMAGISTVLT</sequence>
<dbReference type="EMBL" id="QSKC01000054">
    <property type="protein sequence ID" value="RHE28001.1"/>
    <property type="molecule type" value="Genomic_DNA"/>
</dbReference>
<keyword evidence="1" id="KW-0472">Membrane</keyword>
<keyword evidence="1" id="KW-0812">Transmembrane</keyword>
<gene>
    <name evidence="3" type="ORF">DW753_15430</name>
</gene>
<dbReference type="Proteomes" id="UP000285290">
    <property type="component" value="Unassembled WGS sequence"/>
</dbReference>
<feature type="signal peptide" evidence="2">
    <location>
        <begin position="1"/>
        <end position="50"/>
    </location>
</feature>
<reference evidence="3 4" key="1">
    <citation type="submission" date="2018-08" db="EMBL/GenBank/DDBJ databases">
        <title>A genome reference for cultivated species of the human gut microbiota.</title>
        <authorList>
            <person name="Zou Y."/>
            <person name="Xue W."/>
            <person name="Luo G."/>
        </authorList>
    </citation>
    <scope>NUCLEOTIDE SEQUENCE [LARGE SCALE GENOMIC DNA]</scope>
    <source>
        <strain evidence="3 4">AM29-10</strain>
    </source>
</reference>
<evidence type="ECO:0000313" key="3">
    <source>
        <dbReference type="EMBL" id="RHE28001.1"/>
    </source>
</evidence>
<keyword evidence="1" id="KW-1133">Transmembrane helix</keyword>
<dbReference type="RefSeq" id="WP_118355341.1">
    <property type="nucleotide sequence ID" value="NZ_QSKC01000054.1"/>
</dbReference>
<feature type="transmembrane region" description="Helical" evidence="1">
    <location>
        <begin position="66"/>
        <end position="82"/>
    </location>
</feature>
<name>A0A414IPS0_9FIRM</name>
<evidence type="ECO:0000313" key="4">
    <source>
        <dbReference type="Proteomes" id="UP000285290"/>
    </source>
</evidence>
<accession>A0A414IPS0</accession>